<accession>A0A1L7WT37</accession>
<name>A0A1L7WT37_9HELO</name>
<evidence type="ECO:0000256" key="2">
    <source>
        <dbReference type="ARBA" id="ARBA00022737"/>
    </source>
</evidence>
<evidence type="ECO:0000259" key="9">
    <source>
        <dbReference type="PROSITE" id="PS50837"/>
    </source>
</evidence>
<feature type="repeat" description="WD" evidence="6">
    <location>
        <begin position="957"/>
        <end position="998"/>
    </location>
</feature>
<dbReference type="Pfam" id="PF00400">
    <property type="entry name" value="WD40"/>
    <property type="match status" value="11"/>
</dbReference>
<dbReference type="OrthoDB" id="538223at2759"/>
<feature type="domain" description="NACHT" evidence="9">
    <location>
        <begin position="278"/>
        <end position="499"/>
    </location>
</feature>
<proteinExistence type="inferred from homology"/>
<feature type="region of interest" description="Disordered" evidence="8">
    <location>
        <begin position="159"/>
        <end position="182"/>
    </location>
</feature>
<dbReference type="FunFam" id="3.40.50.300:FF:001638">
    <property type="entry name" value="NACHT and WD40 domain protein"/>
    <property type="match status" value="1"/>
</dbReference>
<dbReference type="Pfam" id="PF24883">
    <property type="entry name" value="NPHP3_N"/>
    <property type="match status" value="1"/>
</dbReference>
<feature type="compositionally biased region" description="Polar residues" evidence="8">
    <location>
        <begin position="162"/>
        <end position="181"/>
    </location>
</feature>
<feature type="coiled-coil region" evidence="7">
    <location>
        <begin position="70"/>
        <end position="97"/>
    </location>
</feature>
<dbReference type="InterPro" id="IPR019775">
    <property type="entry name" value="WD40_repeat_CS"/>
</dbReference>
<protein>
    <recommendedName>
        <fullName evidence="4">Mitochondrial division protein 1</fullName>
    </recommendedName>
</protein>
<dbReference type="PANTHER" id="PTHR22847:SF637">
    <property type="entry name" value="WD REPEAT DOMAIN 5B"/>
    <property type="match status" value="1"/>
</dbReference>
<feature type="repeat" description="WD" evidence="6">
    <location>
        <begin position="1083"/>
        <end position="1124"/>
    </location>
</feature>
<dbReference type="InterPro" id="IPR027417">
    <property type="entry name" value="P-loop_NTPase"/>
</dbReference>
<comment type="function">
    <text evidence="5">Involved in mitochondrial fission. Acts as an adapter protein required to form mitochondrial fission complexes. Formation of these complexes is required to promote constriction and fission of the mitochondrial compartment at a late step in mitochondrial division.</text>
</comment>
<dbReference type="SUPFAM" id="SSF50998">
    <property type="entry name" value="Quinoprotein alcohol dehydrogenase-like"/>
    <property type="match status" value="1"/>
</dbReference>
<feature type="repeat" description="WD" evidence="6">
    <location>
        <begin position="1125"/>
        <end position="1166"/>
    </location>
</feature>
<evidence type="ECO:0000313" key="10">
    <source>
        <dbReference type="EMBL" id="CZR55945.1"/>
    </source>
</evidence>
<evidence type="ECO:0000256" key="8">
    <source>
        <dbReference type="SAM" id="MobiDB-lite"/>
    </source>
</evidence>
<feature type="repeat" description="WD" evidence="6">
    <location>
        <begin position="1251"/>
        <end position="1292"/>
    </location>
</feature>
<sequence>MTGVIEAGTVVGLISGVISIIEATKTVYNAAKDAKGQPEAFRQVAARLPLVNEILHSAKERTQKLNETEQEALEHILESCEEKAESLNKLFRRVIRKDDDKWYDRYRKAVATVTKGSKVESLMGEILKDVQVIACEKLEGTATSTQVKELEEAIKEMKEMPSSLTDEAGSVTQTSSGSGDNIGNFGSGTLTINKAQRDFIQNHNAAGVNIGSNSINPTFNISNNQSDPQNCLQDLRTTDPRDDKTRIEQTKGGLLEDSYRWILDHVDFLRWRHDEQTRLLWIKGDPGKGKTMLLCGITDELKKSIGKTDLLAFFFCQATDSRINSATAVLRGLIYLLAYQQPSLLTHIRKKYDHAGKQLFDGVNAWVALSEILANILEDPRLQNTYLVIDALDECVTDLPLLLDFIIRKLSVSSRVKLIVSGRNRPSIEEHLNTATQKVRLCLELNKESVSTAVDKYIRFKVNELAQLKKYKDETRDAIQHHLSSNAHDTFLWVALVCQDLKKVPRWKVLGELKAFPPGLDSLYQQMMDQIRHSDDAELCRQILAVMSTVFRPITLAELTSFVQTLEDLSDDYESLAEIIGHCGSFLTLRGHTLYFVHQSAKDYLLGNACDKVFPSGMAEVNYKIFSRSLEIMSKTLRRDIYGLHFPGFPIDKVKRPDPDPLSAASYSCVYWVDHLHDCDPTRNATNDLQDGGSVDMFLHRSYLYWLEALSLLRSMSDGVLVMAKLEALLQTKAEASQLIDLVRDARRFIMYHKWTIENTPLQVYASALVFSPTHSLVRELFKQEEPEWIITKPAMQDDWSPCLKTLEGHSSSVSSVAFSHDCTQVVSGSDDKTIKLWDTRSGACLETLEGHSNWVSSIAFSHDGTQVVSGSDDKTIKLWDTCSGACFETLEGHSNSDKTIKLWDARSGACLKTLEGHSNSVSSVAFSHNGTQIVSGSGDKTIKLWDARSGACFKTLEGHSSFVSSIAFSHNSTQVASGSWDKTIKLWDTRSGACFETLEGHSNSISSVAFSHNSTQVVSGSGDKTIKLWDTRSGACLETLEGHSDSVSLVAFSHDGAQVVSGSWDKTIKLWDTRSGACLKMLEGHSDWVSSIAFSHNSTQVVSGSYDETIKLWDARSGACFETLEGHSSSVSSVAFSYNGTQVVSGSWDKTIKLWDARSGACLETLEGHSDSVSSVAFSHDCTQVVSGSDDKTIKLWDTRSGACLETLEGHSDWVSSVAFSHDGTQVVSGSYDETIKLWDACSGACLKTLEGHSFSVSSVAFSHNGTQVVSGSDDKTIKLWDARSGACLKTLDIGQTVYNVAFDTTGSYLLTDIGTILWDISSDSNTALAVTALEEPGYHGYGLNANRAWITWNSQNILWLPSEYRPSCSAVAPSTVVIGCPLGRVLIINFLFNKSLLK</sequence>
<feature type="repeat" description="WD" evidence="6">
    <location>
        <begin position="807"/>
        <end position="848"/>
    </location>
</feature>
<evidence type="ECO:0000256" key="3">
    <source>
        <dbReference type="ARBA" id="ARBA00038415"/>
    </source>
</evidence>
<dbReference type="InterPro" id="IPR001680">
    <property type="entry name" value="WD40_rpt"/>
</dbReference>
<keyword evidence="7" id="KW-0175">Coiled coil</keyword>
<dbReference type="Pfam" id="PF17107">
    <property type="entry name" value="SesA"/>
    <property type="match status" value="1"/>
</dbReference>
<dbReference type="GO" id="GO:0005634">
    <property type="term" value="C:nucleus"/>
    <property type="evidence" value="ECO:0007669"/>
    <property type="project" value="TreeGrafter"/>
</dbReference>
<keyword evidence="2" id="KW-0677">Repeat</keyword>
<dbReference type="InterPro" id="IPR011047">
    <property type="entry name" value="Quinoprotein_ADH-like_sf"/>
</dbReference>
<dbReference type="Proteomes" id="UP000184330">
    <property type="component" value="Unassembled WGS sequence"/>
</dbReference>
<dbReference type="InterPro" id="IPR015943">
    <property type="entry name" value="WD40/YVTN_repeat-like_dom_sf"/>
</dbReference>
<dbReference type="GO" id="GO:1990234">
    <property type="term" value="C:transferase complex"/>
    <property type="evidence" value="ECO:0007669"/>
    <property type="project" value="UniProtKB-ARBA"/>
</dbReference>
<dbReference type="SMART" id="SM00320">
    <property type="entry name" value="WD40"/>
    <property type="match status" value="11"/>
</dbReference>
<dbReference type="PROSITE" id="PS00678">
    <property type="entry name" value="WD_REPEATS_1"/>
    <property type="match status" value="9"/>
</dbReference>
<dbReference type="Gene3D" id="2.130.10.10">
    <property type="entry name" value="YVTN repeat-like/Quinoprotein amine dehydrogenase"/>
    <property type="match status" value="6"/>
</dbReference>
<dbReference type="InterPro" id="IPR036322">
    <property type="entry name" value="WD40_repeat_dom_sf"/>
</dbReference>
<dbReference type="InterPro" id="IPR020472">
    <property type="entry name" value="WD40_PAC1"/>
</dbReference>
<dbReference type="PROSITE" id="PS50082">
    <property type="entry name" value="WD_REPEATS_2"/>
    <property type="match status" value="11"/>
</dbReference>
<dbReference type="InterPro" id="IPR031352">
    <property type="entry name" value="SesA"/>
</dbReference>
<dbReference type="PANTHER" id="PTHR22847">
    <property type="entry name" value="WD40 REPEAT PROTEIN"/>
    <property type="match status" value="1"/>
</dbReference>
<feature type="repeat" description="WD" evidence="6">
    <location>
        <begin position="1167"/>
        <end position="1208"/>
    </location>
</feature>
<dbReference type="STRING" id="576137.A0A1L7WT37"/>
<gene>
    <name evidence="10" type="ORF">PAC_05833</name>
</gene>
<keyword evidence="1 6" id="KW-0853">WD repeat</keyword>
<evidence type="ECO:0000256" key="1">
    <source>
        <dbReference type="ARBA" id="ARBA00022574"/>
    </source>
</evidence>
<evidence type="ECO:0000256" key="6">
    <source>
        <dbReference type="PROSITE-ProRule" id="PRU00221"/>
    </source>
</evidence>
<dbReference type="PROSITE" id="PS50837">
    <property type="entry name" value="NACHT"/>
    <property type="match status" value="1"/>
</dbReference>
<evidence type="ECO:0000256" key="4">
    <source>
        <dbReference type="ARBA" id="ARBA00039789"/>
    </source>
</evidence>
<feature type="repeat" description="WD" evidence="6">
    <location>
        <begin position="1041"/>
        <end position="1082"/>
    </location>
</feature>
<dbReference type="SUPFAM" id="SSF52540">
    <property type="entry name" value="P-loop containing nucleoside triphosphate hydrolases"/>
    <property type="match status" value="1"/>
</dbReference>
<feature type="repeat" description="WD" evidence="6">
    <location>
        <begin position="915"/>
        <end position="956"/>
    </location>
</feature>
<dbReference type="SUPFAM" id="SSF50978">
    <property type="entry name" value="WD40 repeat-like"/>
    <property type="match status" value="1"/>
</dbReference>
<dbReference type="Gene3D" id="3.40.50.300">
    <property type="entry name" value="P-loop containing nucleotide triphosphate hydrolases"/>
    <property type="match status" value="1"/>
</dbReference>
<dbReference type="PRINTS" id="PR00320">
    <property type="entry name" value="GPROTEINBRPT"/>
</dbReference>
<dbReference type="InterPro" id="IPR007111">
    <property type="entry name" value="NACHT_NTPase"/>
</dbReference>
<evidence type="ECO:0000256" key="7">
    <source>
        <dbReference type="SAM" id="Coils"/>
    </source>
</evidence>
<dbReference type="EMBL" id="FJOG01000007">
    <property type="protein sequence ID" value="CZR55945.1"/>
    <property type="molecule type" value="Genomic_DNA"/>
</dbReference>
<organism evidence="10 11">
    <name type="scientific">Phialocephala subalpina</name>
    <dbReference type="NCBI Taxonomy" id="576137"/>
    <lineage>
        <taxon>Eukaryota</taxon>
        <taxon>Fungi</taxon>
        <taxon>Dikarya</taxon>
        <taxon>Ascomycota</taxon>
        <taxon>Pezizomycotina</taxon>
        <taxon>Leotiomycetes</taxon>
        <taxon>Helotiales</taxon>
        <taxon>Mollisiaceae</taxon>
        <taxon>Phialocephala</taxon>
        <taxon>Phialocephala fortinii species complex</taxon>
    </lineage>
</organism>
<dbReference type="InterPro" id="IPR056884">
    <property type="entry name" value="NPHP3-like_N"/>
</dbReference>
<dbReference type="PROSITE" id="PS50294">
    <property type="entry name" value="WD_REPEATS_REGION"/>
    <property type="match status" value="11"/>
</dbReference>
<reference evidence="10 11" key="1">
    <citation type="submission" date="2016-03" db="EMBL/GenBank/DDBJ databases">
        <authorList>
            <person name="Ploux O."/>
        </authorList>
    </citation>
    <scope>NUCLEOTIDE SEQUENCE [LARGE SCALE GENOMIC DNA]</scope>
    <source>
        <strain evidence="10 11">UAMH 11012</strain>
    </source>
</reference>
<keyword evidence="11" id="KW-1185">Reference proteome</keyword>
<feature type="repeat" description="WD" evidence="6">
    <location>
        <begin position="1209"/>
        <end position="1250"/>
    </location>
</feature>
<comment type="similarity">
    <text evidence="3">Belongs to the WD repeat MDV1/CAF4 family.</text>
</comment>
<feature type="repeat" description="WD" evidence="6">
    <location>
        <begin position="999"/>
        <end position="1040"/>
    </location>
</feature>
<dbReference type="CDD" id="cd00200">
    <property type="entry name" value="WD40"/>
    <property type="match status" value="1"/>
</dbReference>
<evidence type="ECO:0000256" key="5">
    <source>
        <dbReference type="ARBA" id="ARBA00043913"/>
    </source>
</evidence>
<feature type="repeat" description="WD" evidence="6">
    <location>
        <begin position="849"/>
        <end position="890"/>
    </location>
</feature>
<evidence type="ECO:0000313" key="11">
    <source>
        <dbReference type="Proteomes" id="UP000184330"/>
    </source>
</evidence>